<reference evidence="3 4" key="1">
    <citation type="submission" date="2019-06" db="EMBL/GenBank/DDBJ databases">
        <title>Persicimonas caeni gen. nov., sp. nov., a predatory bacterium isolated from solar saltern.</title>
        <authorList>
            <person name="Wang S."/>
        </authorList>
    </citation>
    <scope>NUCLEOTIDE SEQUENCE [LARGE SCALE GENOMIC DNA]</scope>
    <source>
        <strain evidence="3 4">YN101</strain>
    </source>
</reference>
<dbReference type="PANTHER" id="PTHR33755">
    <property type="entry name" value="TOXIN PARE1-RELATED"/>
    <property type="match status" value="1"/>
</dbReference>
<gene>
    <name evidence="3" type="ORF">FIV42_07840</name>
</gene>
<organism evidence="3 4">
    <name type="scientific">Persicimonas caeni</name>
    <dbReference type="NCBI Taxonomy" id="2292766"/>
    <lineage>
        <taxon>Bacteria</taxon>
        <taxon>Deltaproteobacteria</taxon>
        <taxon>Bradymonadales</taxon>
        <taxon>Bradymonadaceae</taxon>
        <taxon>Persicimonas</taxon>
    </lineage>
</organism>
<dbReference type="InterPro" id="IPR051803">
    <property type="entry name" value="TA_system_RelE-like_toxin"/>
</dbReference>
<dbReference type="InterPro" id="IPR007712">
    <property type="entry name" value="RelE/ParE_toxin"/>
</dbReference>
<evidence type="ECO:0000313" key="3">
    <source>
        <dbReference type="EMBL" id="QDG50645.1"/>
    </source>
</evidence>
<sequence>MNLNWTATAIATLDSISRYLAEEADKRTARVMEGRIITKVGEIPSFPKSGRAVPELNTPEIREVFVGSYRIVYQLDSVESPSRIDVLGVVHGSQLFENTAVWSLVDDD</sequence>
<dbReference type="AlphaFoldDB" id="A0A4Y6PS82"/>
<dbReference type="Gene3D" id="3.30.2310.20">
    <property type="entry name" value="RelE-like"/>
    <property type="match status" value="1"/>
</dbReference>
<protein>
    <submittedName>
        <fullName evidence="3">Type II toxin-antitoxin system RelE/ParE family toxin</fullName>
    </submittedName>
</protein>
<accession>A0A5B8Y730</accession>
<keyword evidence="4" id="KW-1185">Reference proteome</keyword>
<name>A0A4Y6PS82_PERCE</name>
<proteinExistence type="inferred from homology"/>
<evidence type="ECO:0000256" key="2">
    <source>
        <dbReference type="ARBA" id="ARBA00022649"/>
    </source>
</evidence>
<dbReference type="EMBL" id="CP041186">
    <property type="protein sequence ID" value="QDG50645.1"/>
    <property type="molecule type" value="Genomic_DNA"/>
</dbReference>
<evidence type="ECO:0000256" key="1">
    <source>
        <dbReference type="ARBA" id="ARBA00006226"/>
    </source>
</evidence>
<dbReference type="Pfam" id="PF05016">
    <property type="entry name" value="ParE_toxin"/>
    <property type="match status" value="1"/>
</dbReference>
<comment type="similarity">
    <text evidence="1">Belongs to the RelE toxin family.</text>
</comment>
<dbReference type="OrthoDB" id="9798046at2"/>
<dbReference type="RefSeq" id="WP_141197137.1">
    <property type="nucleotide sequence ID" value="NZ_CP041186.1"/>
</dbReference>
<evidence type="ECO:0000313" key="4">
    <source>
        <dbReference type="Proteomes" id="UP000315995"/>
    </source>
</evidence>
<dbReference type="Proteomes" id="UP000315995">
    <property type="component" value="Chromosome"/>
</dbReference>
<dbReference type="PANTHER" id="PTHR33755:SF5">
    <property type="entry name" value="TYPE II TOXIN-ANTITOXIN SYSTEM RELE_PARE FAMILY TOXIN"/>
    <property type="match status" value="1"/>
</dbReference>
<keyword evidence="2" id="KW-1277">Toxin-antitoxin system</keyword>
<dbReference type="InterPro" id="IPR035093">
    <property type="entry name" value="RelE/ParE_toxin_dom_sf"/>
</dbReference>
<accession>A0A4Y6PS82</accession>